<feature type="domain" description="ZAD" evidence="14">
    <location>
        <begin position="79"/>
        <end position="154"/>
    </location>
</feature>
<feature type="binding site" evidence="12">
    <location>
        <position position="81"/>
    </location>
    <ligand>
        <name>Zn(2+)</name>
        <dbReference type="ChEBI" id="CHEBI:29105"/>
    </ligand>
</feature>
<dbReference type="PANTHER" id="PTHR24393:SF15">
    <property type="entry name" value="IP01243P-RELATED"/>
    <property type="match status" value="1"/>
</dbReference>
<dbReference type="Pfam" id="PF12874">
    <property type="entry name" value="zf-met"/>
    <property type="match status" value="2"/>
</dbReference>
<feature type="binding site" evidence="12">
    <location>
        <position position="127"/>
    </location>
    <ligand>
        <name>Zn(2+)</name>
        <dbReference type="ChEBI" id="CHEBI:29105"/>
    </ligand>
</feature>
<dbReference type="Gene3D" id="3.30.160.60">
    <property type="entry name" value="Classic Zinc Finger"/>
    <property type="match status" value="7"/>
</dbReference>
<dbReference type="Pfam" id="PF07776">
    <property type="entry name" value="zf-AD"/>
    <property type="match status" value="1"/>
</dbReference>
<dbReference type="InterPro" id="IPR012934">
    <property type="entry name" value="Znf_AD"/>
</dbReference>
<feature type="binding site" evidence="12">
    <location>
        <position position="130"/>
    </location>
    <ligand>
        <name>Zn(2+)</name>
        <dbReference type="ChEBI" id="CHEBI:29105"/>
    </ligand>
</feature>
<evidence type="ECO:0000313" key="15">
    <source>
        <dbReference type="EMBL" id="KAK6625889.1"/>
    </source>
</evidence>
<feature type="domain" description="C2H2-type" evidence="13">
    <location>
        <begin position="266"/>
        <end position="294"/>
    </location>
</feature>
<evidence type="ECO:0000256" key="8">
    <source>
        <dbReference type="ARBA" id="ARBA00023125"/>
    </source>
</evidence>
<keyword evidence="3 12" id="KW-0479">Metal-binding</keyword>
<dbReference type="AlphaFoldDB" id="A0AAN8PEK0"/>
<evidence type="ECO:0000256" key="7">
    <source>
        <dbReference type="ARBA" id="ARBA00023015"/>
    </source>
</evidence>
<reference evidence="15 16" key="1">
    <citation type="submission" date="2023-10" db="EMBL/GenBank/DDBJ databases">
        <title>Genomes of two closely related lineages of the louse Polyplax serrata with different host specificities.</title>
        <authorList>
            <person name="Martinu J."/>
            <person name="Tarabai H."/>
            <person name="Stefka J."/>
            <person name="Hypsa V."/>
        </authorList>
    </citation>
    <scope>NUCLEOTIDE SEQUENCE [LARGE SCALE GENOMIC DNA]</scope>
    <source>
        <strain evidence="15">HR10_N</strain>
    </source>
</reference>
<dbReference type="GO" id="GO:0005634">
    <property type="term" value="C:nucleus"/>
    <property type="evidence" value="ECO:0007669"/>
    <property type="project" value="UniProtKB-SubCell"/>
</dbReference>
<dbReference type="InterPro" id="IPR017920">
    <property type="entry name" value="COMM"/>
</dbReference>
<feature type="domain" description="C2H2-type" evidence="13">
    <location>
        <begin position="470"/>
        <end position="493"/>
    </location>
</feature>
<dbReference type="InterPro" id="IPR036236">
    <property type="entry name" value="Znf_C2H2_sf"/>
</dbReference>
<dbReference type="Gene3D" id="3.40.1800.20">
    <property type="match status" value="1"/>
</dbReference>
<evidence type="ECO:0000256" key="11">
    <source>
        <dbReference type="PROSITE-ProRule" id="PRU00042"/>
    </source>
</evidence>
<dbReference type="FunFam" id="3.30.160.60:FF:000176">
    <property type="entry name" value="zinc finger protein 70"/>
    <property type="match status" value="1"/>
</dbReference>
<dbReference type="PROSITE" id="PS51915">
    <property type="entry name" value="ZAD"/>
    <property type="match status" value="1"/>
</dbReference>
<feature type="domain" description="C2H2-type" evidence="13">
    <location>
        <begin position="535"/>
        <end position="562"/>
    </location>
</feature>
<evidence type="ECO:0000259" key="14">
    <source>
        <dbReference type="PROSITE" id="PS51915"/>
    </source>
</evidence>
<proteinExistence type="inferred from homology"/>
<feature type="domain" description="C2H2-type" evidence="13">
    <location>
        <begin position="443"/>
        <end position="470"/>
    </location>
</feature>
<keyword evidence="6 12" id="KW-0862">Zinc</keyword>
<evidence type="ECO:0000313" key="16">
    <source>
        <dbReference type="Proteomes" id="UP001372834"/>
    </source>
</evidence>
<keyword evidence="4" id="KW-0677">Repeat</keyword>
<dbReference type="EMBL" id="JAWJWE010000037">
    <property type="protein sequence ID" value="KAK6625889.1"/>
    <property type="molecule type" value="Genomic_DNA"/>
</dbReference>
<feature type="domain" description="C2H2-type" evidence="13">
    <location>
        <begin position="507"/>
        <end position="534"/>
    </location>
</feature>
<dbReference type="SUPFAM" id="SSF57667">
    <property type="entry name" value="beta-beta-alpha zinc fingers"/>
    <property type="match status" value="4"/>
</dbReference>
<dbReference type="Proteomes" id="UP001372834">
    <property type="component" value="Unassembled WGS sequence"/>
</dbReference>
<dbReference type="PROSITE" id="PS00028">
    <property type="entry name" value="ZINC_FINGER_C2H2_1"/>
    <property type="match status" value="8"/>
</dbReference>
<dbReference type="InterPro" id="IPR013087">
    <property type="entry name" value="Znf_C2H2_type"/>
</dbReference>
<feature type="domain" description="C2H2-type" evidence="13">
    <location>
        <begin position="360"/>
        <end position="388"/>
    </location>
</feature>
<keyword evidence="8" id="KW-0238">DNA-binding</keyword>
<evidence type="ECO:0000256" key="2">
    <source>
        <dbReference type="ARBA" id="ARBA00006991"/>
    </source>
</evidence>
<keyword evidence="9" id="KW-0804">Transcription</keyword>
<evidence type="ECO:0000259" key="13">
    <source>
        <dbReference type="PROSITE" id="PS50157"/>
    </source>
</evidence>
<evidence type="ECO:0000256" key="6">
    <source>
        <dbReference type="ARBA" id="ARBA00022833"/>
    </source>
</evidence>
<evidence type="ECO:0000256" key="10">
    <source>
        <dbReference type="ARBA" id="ARBA00023242"/>
    </source>
</evidence>
<comment type="caution">
    <text evidence="15">The sequence shown here is derived from an EMBL/GenBank/DDBJ whole genome shotgun (WGS) entry which is preliminary data.</text>
</comment>
<dbReference type="GO" id="GO:0008270">
    <property type="term" value="F:zinc ion binding"/>
    <property type="evidence" value="ECO:0007669"/>
    <property type="project" value="UniProtKB-UniRule"/>
</dbReference>
<feature type="domain" description="C2H2-type" evidence="13">
    <location>
        <begin position="298"/>
        <end position="326"/>
    </location>
</feature>
<protein>
    <submittedName>
        <fullName evidence="15">Uncharacterized protein</fullName>
    </submittedName>
</protein>
<dbReference type="SMART" id="SM00868">
    <property type="entry name" value="zf-AD"/>
    <property type="match status" value="1"/>
</dbReference>
<dbReference type="GO" id="GO:0000978">
    <property type="term" value="F:RNA polymerase II cis-regulatory region sequence-specific DNA binding"/>
    <property type="evidence" value="ECO:0007669"/>
    <property type="project" value="TreeGrafter"/>
</dbReference>
<evidence type="ECO:0000256" key="1">
    <source>
        <dbReference type="ARBA" id="ARBA00004123"/>
    </source>
</evidence>
<dbReference type="FunFam" id="3.30.160.60:FF:000322">
    <property type="entry name" value="GDNF-inducible zinc finger protein 1"/>
    <property type="match status" value="1"/>
</dbReference>
<evidence type="ECO:0000256" key="3">
    <source>
        <dbReference type="ARBA" id="ARBA00022723"/>
    </source>
</evidence>
<dbReference type="Pfam" id="PF00096">
    <property type="entry name" value="zf-C2H2"/>
    <property type="match status" value="5"/>
</dbReference>
<keyword evidence="7" id="KW-0805">Transcription regulation</keyword>
<evidence type="ECO:0000256" key="12">
    <source>
        <dbReference type="PROSITE-ProRule" id="PRU01263"/>
    </source>
</evidence>
<comment type="subcellular location">
    <subcellularLocation>
        <location evidence="1">Nucleus</location>
    </subcellularLocation>
</comment>
<dbReference type="PANTHER" id="PTHR24393">
    <property type="entry name" value="ZINC FINGER PROTEIN"/>
    <property type="match status" value="1"/>
</dbReference>
<organism evidence="15 16">
    <name type="scientific">Polyplax serrata</name>
    <name type="common">Common mouse louse</name>
    <dbReference type="NCBI Taxonomy" id="468196"/>
    <lineage>
        <taxon>Eukaryota</taxon>
        <taxon>Metazoa</taxon>
        <taxon>Ecdysozoa</taxon>
        <taxon>Arthropoda</taxon>
        <taxon>Hexapoda</taxon>
        <taxon>Insecta</taxon>
        <taxon>Pterygota</taxon>
        <taxon>Neoptera</taxon>
        <taxon>Paraneoptera</taxon>
        <taxon>Psocodea</taxon>
        <taxon>Troctomorpha</taxon>
        <taxon>Phthiraptera</taxon>
        <taxon>Anoplura</taxon>
        <taxon>Polyplacidae</taxon>
        <taxon>Polyplax</taxon>
    </lineage>
</organism>
<dbReference type="Pfam" id="PF07258">
    <property type="entry name" value="COMM_domain"/>
    <property type="match status" value="1"/>
</dbReference>
<sequence length="571" mass="65217">MLKNSDSPDRSQLRDYDWRVQQILGSSSLANYQDKLLTLTLHLTVSKHSQRGIERVTMTDTVSQSNRRWDEPTAIQSNDICRICLSASVLLIPIFSGEGLERGLQEKVDKHLPVTITETDTLSRQICCNCVGTLLAWDTLYTCCLKTDKKLQSLLSNKQSSWTDQTNENNFVPDEESSLSTKKIKLNNKCKTVLENGICKSDVYLAPLKEENSEANVKSDSIKEGLGAVEEIAKSGKFQLDTTQSVDSTENALKAVTVKSTVSDGTKCENCDKNFRDKNQLKRHMKRAHGDVKNEEPLRCEMCKNVYKTRGNLERHQVKEHLTDQVTCPVCNGSFNSKKLESHLKSAHGVKTEPETEAKFKCKLCDKWFKNKYVRNSHVKEVHLSEPVKCKLCDFEGARTVVRRHKRDVHVEKRFFCSLCPGAFKTLHTLKMHMTSHSDVRCYTCDICGMGFKRLNNVRDHMKCHQQKSNQCQICGNFFARKRYLAIHEKTIHNFYADGIVPEEKGFECEICGAKLKWKKNLLAHMRIHTGEKPYVCKICNKDFICHGTLRTHMAKHNVCTPTENDSQQVQ</sequence>
<keyword evidence="5 11" id="KW-0863">Zinc-finger</keyword>
<evidence type="ECO:0000256" key="5">
    <source>
        <dbReference type="ARBA" id="ARBA00022771"/>
    </source>
</evidence>
<feature type="domain" description="C2H2-type" evidence="13">
    <location>
        <begin position="415"/>
        <end position="442"/>
    </location>
</feature>
<gene>
    <name evidence="15" type="ORF">RUM43_006188</name>
</gene>
<keyword evidence="10" id="KW-0539">Nucleus</keyword>
<dbReference type="SUPFAM" id="SSF57716">
    <property type="entry name" value="Glucocorticoid receptor-like (DNA-binding domain)"/>
    <property type="match status" value="1"/>
</dbReference>
<dbReference type="SMART" id="SM00355">
    <property type="entry name" value="ZnF_C2H2"/>
    <property type="match status" value="10"/>
</dbReference>
<evidence type="ECO:0000256" key="4">
    <source>
        <dbReference type="ARBA" id="ARBA00022737"/>
    </source>
</evidence>
<evidence type="ECO:0000256" key="9">
    <source>
        <dbReference type="ARBA" id="ARBA00023163"/>
    </source>
</evidence>
<comment type="similarity">
    <text evidence="2">Belongs to the krueppel C2H2-type zinc-finger protein family.</text>
</comment>
<name>A0AAN8PEK0_POLSC</name>
<feature type="binding site" evidence="12">
    <location>
        <position position="84"/>
    </location>
    <ligand>
        <name>Zn(2+)</name>
        <dbReference type="ChEBI" id="CHEBI:29105"/>
    </ligand>
</feature>
<dbReference type="GO" id="GO:0001228">
    <property type="term" value="F:DNA-binding transcription activator activity, RNA polymerase II-specific"/>
    <property type="evidence" value="ECO:0007669"/>
    <property type="project" value="TreeGrafter"/>
</dbReference>
<dbReference type="PROSITE" id="PS50157">
    <property type="entry name" value="ZINC_FINGER_C2H2_2"/>
    <property type="match status" value="8"/>
</dbReference>
<accession>A0AAN8PEK0</accession>